<name>A0A0E9WXU6_ANGAN</name>
<protein>
    <submittedName>
        <fullName evidence="1">Uncharacterized protein</fullName>
    </submittedName>
</protein>
<dbReference type="EMBL" id="GBXM01013561">
    <property type="protein sequence ID" value="JAH95016.1"/>
    <property type="molecule type" value="Transcribed_RNA"/>
</dbReference>
<reference evidence="1" key="2">
    <citation type="journal article" date="2015" name="Fish Shellfish Immunol.">
        <title>Early steps in the European eel (Anguilla anguilla)-Vibrio vulnificus interaction in the gills: Role of the RtxA13 toxin.</title>
        <authorList>
            <person name="Callol A."/>
            <person name="Pajuelo D."/>
            <person name="Ebbesson L."/>
            <person name="Teles M."/>
            <person name="MacKenzie S."/>
            <person name="Amaro C."/>
        </authorList>
    </citation>
    <scope>NUCLEOTIDE SEQUENCE</scope>
</reference>
<sequence>MLVCARECTSVSYCYGVCSLRHSGVHSELIWLLTFAHYHTSDCRWQHITRKLMSQSVSFLSYYTPEHGGVERAKRAQTG</sequence>
<reference evidence="1" key="1">
    <citation type="submission" date="2014-11" db="EMBL/GenBank/DDBJ databases">
        <authorList>
            <person name="Amaro Gonzalez C."/>
        </authorList>
    </citation>
    <scope>NUCLEOTIDE SEQUENCE</scope>
</reference>
<evidence type="ECO:0000313" key="1">
    <source>
        <dbReference type="EMBL" id="JAH95016.1"/>
    </source>
</evidence>
<organism evidence="1">
    <name type="scientific">Anguilla anguilla</name>
    <name type="common">European freshwater eel</name>
    <name type="synonym">Muraena anguilla</name>
    <dbReference type="NCBI Taxonomy" id="7936"/>
    <lineage>
        <taxon>Eukaryota</taxon>
        <taxon>Metazoa</taxon>
        <taxon>Chordata</taxon>
        <taxon>Craniata</taxon>
        <taxon>Vertebrata</taxon>
        <taxon>Euteleostomi</taxon>
        <taxon>Actinopterygii</taxon>
        <taxon>Neopterygii</taxon>
        <taxon>Teleostei</taxon>
        <taxon>Anguilliformes</taxon>
        <taxon>Anguillidae</taxon>
        <taxon>Anguilla</taxon>
    </lineage>
</organism>
<accession>A0A0E9WXU6</accession>
<proteinExistence type="predicted"/>
<dbReference type="AlphaFoldDB" id="A0A0E9WXU6"/>